<dbReference type="Pfam" id="PF02550">
    <property type="entry name" value="AcetylCoA_hydro"/>
    <property type="match status" value="1"/>
</dbReference>
<feature type="compositionally biased region" description="Basic and acidic residues" evidence="3">
    <location>
        <begin position="468"/>
        <end position="479"/>
    </location>
</feature>
<keyword evidence="7" id="KW-1185">Reference proteome</keyword>
<dbReference type="InterPro" id="IPR003702">
    <property type="entry name" value="ActCoA_hydro_N"/>
</dbReference>
<dbReference type="Gene3D" id="3.30.750.70">
    <property type="entry name" value="4-hydroxybutyrate coenzyme like domains"/>
    <property type="match status" value="1"/>
</dbReference>
<evidence type="ECO:0000256" key="1">
    <source>
        <dbReference type="ARBA" id="ARBA00009632"/>
    </source>
</evidence>
<gene>
    <name evidence="6" type="ORF">E3O21_17110</name>
</gene>
<comment type="caution">
    <text evidence="6">The sequence shown here is derived from an EMBL/GenBank/DDBJ whole genome shotgun (WGS) entry which is preliminary data.</text>
</comment>
<sequence>MAQRTTPWRRSAVTSGPASVVRWVGRDSRSSWRSSRSSSDLLTKIAARWVSAMSTEMQRATRAIVAGSRVVASPYCSTPSTLLRELGDLSAVVPGLALSAGLLLGEMPFLDAVKTGSLRLMSWHMSGALRGLATRGIVDYLPLRASEVARHLSGRVDVALIRVSPPDAGGWCSLGPSASYTKALVATAGVVIAEVDTTMPRPVGEDARIRRSDIDFLVDSDTALATYPEAAASEVTDRIARTVVDFIPNGANVQLGIGAVPQSVASQLAVADVSDLRMIGLACDSMIGLMESGRLMPGESIRAAEILGTDMIFSVADGNPAIRLASSATIHNPLWLATQPRLISVCSALAVDLSGQVASESIEGKILAGVGGSADFFDGAGLSAGGLRIIAIPSTTNAGGSRITAEFGTGTAVTLPRHSVDVVVTEFGAATLSGLPIAERAVALAAVAAPQHRDALLAGTSSSLTSHAEGRGARAEGRRPLSKVKT</sequence>
<evidence type="ECO:0000259" key="5">
    <source>
        <dbReference type="Pfam" id="PF13336"/>
    </source>
</evidence>
<dbReference type="EMBL" id="SOFD01000040">
    <property type="protein sequence ID" value="TFB73619.1"/>
    <property type="molecule type" value="Genomic_DNA"/>
</dbReference>
<dbReference type="Pfam" id="PF13336">
    <property type="entry name" value="AcetylCoA_hyd_C"/>
    <property type="match status" value="1"/>
</dbReference>
<keyword evidence="2" id="KW-0808">Transferase</keyword>
<feature type="domain" description="Acetyl-CoA hydrolase/transferase C-terminal" evidence="5">
    <location>
        <begin position="308"/>
        <end position="458"/>
    </location>
</feature>
<dbReference type="InterPro" id="IPR046433">
    <property type="entry name" value="ActCoA_hydro"/>
</dbReference>
<dbReference type="Gene3D" id="3.40.1080.20">
    <property type="entry name" value="Acetyl-CoA hydrolase/transferase C-terminal domain"/>
    <property type="match status" value="1"/>
</dbReference>
<reference evidence="6 7" key="1">
    <citation type="submission" date="2019-03" db="EMBL/GenBank/DDBJ databases">
        <title>Genomics of glacier-inhabiting Cryobacterium strains.</title>
        <authorList>
            <person name="Liu Q."/>
            <person name="Xin Y.-H."/>
        </authorList>
    </citation>
    <scope>NUCLEOTIDE SEQUENCE [LARGE SCALE GENOMIC DNA]</scope>
    <source>
        <strain evidence="6 7">Hh8</strain>
    </source>
</reference>
<dbReference type="InterPro" id="IPR026888">
    <property type="entry name" value="AcetylCoA_hyd_C"/>
</dbReference>
<protein>
    <recommendedName>
        <fullName evidence="8">Acetyl-CoA hydrolase/transferase C-terminal domain-containing protein</fullName>
    </recommendedName>
</protein>
<evidence type="ECO:0008006" key="8">
    <source>
        <dbReference type="Google" id="ProtNLM"/>
    </source>
</evidence>
<dbReference type="PANTHER" id="PTHR21432:SF20">
    <property type="entry name" value="ACETYL-COA HYDROLASE"/>
    <property type="match status" value="1"/>
</dbReference>
<name>A0ABY2HXP9_9MICO</name>
<evidence type="ECO:0000256" key="2">
    <source>
        <dbReference type="ARBA" id="ARBA00022679"/>
    </source>
</evidence>
<comment type="similarity">
    <text evidence="1">Belongs to the acetyl-CoA hydrolase/transferase family.</text>
</comment>
<dbReference type="SUPFAM" id="SSF100950">
    <property type="entry name" value="NagB/RpiA/CoA transferase-like"/>
    <property type="match status" value="2"/>
</dbReference>
<dbReference type="InterPro" id="IPR037171">
    <property type="entry name" value="NagB/RpiA_transferase-like"/>
</dbReference>
<feature type="domain" description="Acetyl-CoA hydrolase/transferase N-terminal" evidence="4">
    <location>
        <begin position="63"/>
        <end position="221"/>
    </location>
</feature>
<evidence type="ECO:0000256" key="3">
    <source>
        <dbReference type="SAM" id="MobiDB-lite"/>
    </source>
</evidence>
<proteinExistence type="inferred from homology"/>
<dbReference type="Proteomes" id="UP000298252">
    <property type="component" value="Unassembled WGS sequence"/>
</dbReference>
<accession>A0ABY2HXP9</accession>
<evidence type="ECO:0000313" key="7">
    <source>
        <dbReference type="Proteomes" id="UP000298252"/>
    </source>
</evidence>
<dbReference type="InterPro" id="IPR038460">
    <property type="entry name" value="AcetylCoA_hyd_C_sf"/>
</dbReference>
<organism evidence="6 7">
    <name type="scientific">Cryobacterium flavum</name>
    <dbReference type="NCBI Taxonomy" id="1424659"/>
    <lineage>
        <taxon>Bacteria</taxon>
        <taxon>Bacillati</taxon>
        <taxon>Actinomycetota</taxon>
        <taxon>Actinomycetes</taxon>
        <taxon>Micrococcales</taxon>
        <taxon>Microbacteriaceae</taxon>
        <taxon>Cryobacterium</taxon>
    </lineage>
</organism>
<dbReference type="PANTHER" id="PTHR21432">
    <property type="entry name" value="ACETYL-COA HYDROLASE-RELATED"/>
    <property type="match status" value="1"/>
</dbReference>
<feature type="region of interest" description="Disordered" evidence="3">
    <location>
        <begin position="458"/>
        <end position="486"/>
    </location>
</feature>
<dbReference type="Gene3D" id="3.40.1080.10">
    <property type="entry name" value="Glutaconate Coenzyme A-transferase"/>
    <property type="match status" value="1"/>
</dbReference>
<evidence type="ECO:0000259" key="4">
    <source>
        <dbReference type="Pfam" id="PF02550"/>
    </source>
</evidence>
<evidence type="ECO:0000313" key="6">
    <source>
        <dbReference type="EMBL" id="TFB73619.1"/>
    </source>
</evidence>